<feature type="compositionally biased region" description="Pro residues" evidence="1">
    <location>
        <begin position="112"/>
        <end position="122"/>
    </location>
</feature>
<keyword evidence="3" id="KW-1185">Reference proteome</keyword>
<feature type="compositionally biased region" description="Low complexity" evidence="1">
    <location>
        <begin position="47"/>
        <end position="56"/>
    </location>
</feature>
<comment type="caution">
    <text evidence="2">The sequence shown here is derived from an EMBL/GenBank/DDBJ whole genome shotgun (WGS) entry which is preliminary data.</text>
</comment>
<dbReference type="AlphaFoldDB" id="A0A8T0T6E0"/>
<dbReference type="Proteomes" id="UP000823388">
    <property type="component" value="Chromosome 4N"/>
</dbReference>
<sequence length="185" mass="19527">MAGPHSPAVWNPTLAGWPARARRFPRGKHPLHTSRHRAVLPRRERNGAPSTSTSASGPPPLHLHVRPAAPPPPRPGAAASSPRPLHPRRSPPTPPETPPPPPAAIATSARPAGPPPSPPHHPSPVLLFHTGSPIHLLARFVADRAGRPSRRPPFSSAVLTDGPPPPSAPLPQKMSTNQRLLEGVD</sequence>
<organism evidence="2 3">
    <name type="scientific">Panicum virgatum</name>
    <name type="common">Blackwell switchgrass</name>
    <dbReference type="NCBI Taxonomy" id="38727"/>
    <lineage>
        <taxon>Eukaryota</taxon>
        <taxon>Viridiplantae</taxon>
        <taxon>Streptophyta</taxon>
        <taxon>Embryophyta</taxon>
        <taxon>Tracheophyta</taxon>
        <taxon>Spermatophyta</taxon>
        <taxon>Magnoliopsida</taxon>
        <taxon>Liliopsida</taxon>
        <taxon>Poales</taxon>
        <taxon>Poaceae</taxon>
        <taxon>PACMAD clade</taxon>
        <taxon>Panicoideae</taxon>
        <taxon>Panicodae</taxon>
        <taxon>Paniceae</taxon>
        <taxon>Panicinae</taxon>
        <taxon>Panicum</taxon>
        <taxon>Panicum sect. Hiantes</taxon>
    </lineage>
</organism>
<gene>
    <name evidence="2" type="ORF">PVAP13_4NG061854</name>
</gene>
<dbReference type="EMBL" id="CM029044">
    <property type="protein sequence ID" value="KAG2606601.1"/>
    <property type="molecule type" value="Genomic_DNA"/>
</dbReference>
<accession>A0A8T0T6E0</accession>
<evidence type="ECO:0000313" key="2">
    <source>
        <dbReference type="EMBL" id="KAG2606600.1"/>
    </source>
</evidence>
<evidence type="ECO:0000313" key="3">
    <source>
        <dbReference type="Proteomes" id="UP000823388"/>
    </source>
</evidence>
<feature type="compositionally biased region" description="Basic residues" evidence="1">
    <location>
        <begin position="20"/>
        <end position="40"/>
    </location>
</feature>
<evidence type="ECO:0000256" key="1">
    <source>
        <dbReference type="SAM" id="MobiDB-lite"/>
    </source>
</evidence>
<feature type="region of interest" description="Disordered" evidence="1">
    <location>
        <begin position="143"/>
        <end position="185"/>
    </location>
</feature>
<dbReference type="EMBL" id="CM029044">
    <property type="protein sequence ID" value="KAG2606600.1"/>
    <property type="molecule type" value="Genomic_DNA"/>
</dbReference>
<feature type="region of interest" description="Disordered" evidence="1">
    <location>
        <begin position="1"/>
        <end position="128"/>
    </location>
</feature>
<proteinExistence type="predicted"/>
<name>A0A8T0T6E0_PANVG</name>
<reference evidence="2 3" key="1">
    <citation type="submission" date="2020-05" db="EMBL/GenBank/DDBJ databases">
        <title>WGS assembly of Panicum virgatum.</title>
        <authorList>
            <person name="Lovell J.T."/>
            <person name="Jenkins J."/>
            <person name="Shu S."/>
            <person name="Juenger T.E."/>
            <person name="Schmutz J."/>
        </authorList>
    </citation>
    <scope>NUCLEOTIDE SEQUENCE [LARGE SCALE GENOMIC DNA]</scope>
    <source>
        <strain evidence="2">AP13</strain>
        <strain evidence="3">cv. AP13</strain>
    </source>
</reference>
<protein>
    <submittedName>
        <fullName evidence="2">Uncharacterized protein</fullName>
    </submittedName>
</protein>
<feature type="compositionally biased region" description="Pro residues" evidence="1">
    <location>
        <begin position="90"/>
        <end position="103"/>
    </location>
</feature>